<dbReference type="InterPro" id="IPR008146">
    <property type="entry name" value="Gln_synth_cat_dom"/>
</dbReference>
<evidence type="ECO:0000313" key="17">
    <source>
        <dbReference type="Proteomes" id="UP000824280"/>
    </source>
</evidence>
<dbReference type="SUPFAM" id="SSF55931">
    <property type="entry name" value="Glutamine synthetase/guanido kinase"/>
    <property type="match status" value="1"/>
</dbReference>
<dbReference type="PROSITE" id="PS51986">
    <property type="entry name" value="GS_BETA_GRASP"/>
    <property type="match status" value="1"/>
</dbReference>
<evidence type="ECO:0000256" key="8">
    <source>
        <dbReference type="ARBA" id="ARBA00023231"/>
    </source>
</evidence>
<evidence type="ECO:0000256" key="10">
    <source>
        <dbReference type="ARBA" id="ARBA00049436"/>
    </source>
</evidence>
<reference evidence="16 17" key="1">
    <citation type="submission" date="2021-08" db="EMBL/GenBank/DDBJ databases">
        <title>Comparative Genomics Analysis of the Genus Qipengyuania Reveals Extensive Genetic Diversity and Metabolic Versatility, Including the Description of Fifteen Novel Species.</title>
        <authorList>
            <person name="Liu Y."/>
        </authorList>
    </citation>
    <scope>NUCLEOTIDE SEQUENCE [LARGE SCALE GENOMIC DNA]</scope>
    <source>
        <strain evidence="16 17">1XM2-8</strain>
    </source>
</reference>
<evidence type="ECO:0000256" key="7">
    <source>
        <dbReference type="ARBA" id="ARBA00022840"/>
    </source>
</evidence>
<evidence type="ECO:0000313" key="16">
    <source>
        <dbReference type="EMBL" id="QZD87672.1"/>
    </source>
</evidence>
<dbReference type="Pfam" id="PF03951">
    <property type="entry name" value="Gln-synt_N"/>
    <property type="match status" value="1"/>
</dbReference>
<gene>
    <name evidence="16" type="ORF">K3166_02925</name>
</gene>
<evidence type="ECO:0000256" key="13">
    <source>
        <dbReference type="RuleBase" id="RU004356"/>
    </source>
</evidence>
<evidence type="ECO:0000256" key="5">
    <source>
        <dbReference type="ARBA" id="ARBA00022598"/>
    </source>
</evidence>
<keyword evidence="6 13" id="KW-0547">Nucleotide-binding</keyword>
<proteinExistence type="inferred from homology"/>
<name>A0ABX8ZFA9_9SPHN</name>
<comment type="catalytic activity">
    <reaction evidence="10 13">
        <text>L-glutamate + NH4(+) + ATP = L-glutamine + ADP + phosphate + H(+)</text>
        <dbReference type="Rhea" id="RHEA:16169"/>
        <dbReference type="ChEBI" id="CHEBI:15378"/>
        <dbReference type="ChEBI" id="CHEBI:28938"/>
        <dbReference type="ChEBI" id="CHEBI:29985"/>
        <dbReference type="ChEBI" id="CHEBI:30616"/>
        <dbReference type="ChEBI" id="CHEBI:43474"/>
        <dbReference type="ChEBI" id="CHEBI:58359"/>
        <dbReference type="ChEBI" id="CHEBI:456216"/>
        <dbReference type="EC" id="6.3.1.2"/>
    </reaction>
</comment>
<accession>A0ABX8ZFA9</accession>
<evidence type="ECO:0000256" key="3">
    <source>
        <dbReference type="ARBA" id="ARBA00009897"/>
    </source>
</evidence>
<sequence length="357" mass="39080">MSLAEYIWLDGNRPTQGLRAKTRFVNIKNQDACPENFPEWSFDGSSTLQAEGSDSDCGLKPVCVVADPIRGADNFLVLCEVQNADGSNHASNSRASLRAVLAAGGEERNAWIGFEQEYTLYQGGRPLGFPATGYPEPQGPYYCSIGADRAFGRMIADEHAQLCLDAGLLYYGLNAEVMPGQWEFQIGYRGFEGDDPGLLNAADHMWIARYLLDRVAEKHGVLVSYDNKPMKGDWNGAGMHTNFSCSRTRAVGGLDAIYEAVRRLAHKHDQHIAVYGDRLEERLTGAHETCSISEFKAGGADRGASIRIPLGVERAGFGYFEDRRPGANACPYRVAARIASTVFGIEIEDHSKMALVA</sequence>
<keyword evidence="8" id="KW-0535">Nitrogen fixation</keyword>
<evidence type="ECO:0000256" key="6">
    <source>
        <dbReference type="ARBA" id="ARBA00022741"/>
    </source>
</evidence>
<comment type="cofactor">
    <cofactor evidence="1">
        <name>Mg(2+)</name>
        <dbReference type="ChEBI" id="CHEBI:18420"/>
    </cofactor>
</comment>
<dbReference type="InterPro" id="IPR014746">
    <property type="entry name" value="Gln_synth/guanido_kin_cat_dom"/>
</dbReference>
<evidence type="ECO:0000256" key="1">
    <source>
        <dbReference type="ARBA" id="ARBA00001946"/>
    </source>
</evidence>
<evidence type="ECO:0000256" key="9">
    <source>
        <dbReference type="ARBA" id="ARBA00038740"/>
    </source>
</evidence>
<dbReference type="InterPro" id="IPR036651">
    <property type="entry name" value="Gln_synt_N_sf"/>
</dbReference>
<evidence type="ECO:0000256" key="11">
    <source>
        <dbReference type="PROSITE-ProRule" id="PRU01330"/>
    </source>
</evidence>
<dbReference type="InterPro" id="IPR050292">
    <property type="entry name" value="Glutamine_Synthetase"/>
</dbReference>
<evidence type="ECO:0000256" key="12">
    <source>
        <dbReference type="RuleBase" id="RU000384"/>
    </source>
</evidence>
<dbReference type="Gene3D" id="3.10.20.70">
    <property type="entry name" value="Glutamine synthetase, N-terminal domain"/>
    <property type="match status" value="1"/>
</dbReference>
<organism evidence="16 17">
    <name type="scientific">Qipengyuania psychrotolerans</name>
    <dbReference type="NCBI Taxonomy" id="2867238"/>
    <lineage>
        <taxon>Bacteria</taxon>
        <taxon>Pseudomonadati</taxon>
        <taxon>Pseudomonadota</taxon>
        <taxon>Alphaproteobacteria</taxon>
        <taxon>Sphingomonadales</taxon>
        <taxon>Erythrobacteraceae</taxon>
        <taxon>Qipengyuania</taxon>
    </lineage>
</organism>
<dbReference type="InterPro" id="IPR027302">
    <property type="entry name" value="Gln_synth_N_conserv_site"/>
</dbReference>
<dbReference type="InterPro" id="IPR008147">
    <property type="entry name" value="Gln_synt_N"/>
</dbReference>
<dbReference type="SUPFAM" id="SSF54368">
    <property type="entry name" value="Glutamine synthetase, N-terminal domain"/>
    <property type="match status" value="1"/>
</dbReference>
<dbReference type="Pfam" id="PF00120">
    <property type="entry name" value="Gln-synt_C"/>
    <property type="match status" value="1"/>
</dbReference>
<dbReference type="PROSITE" id="PS00181">
    <property type="entry name" value="GLNA_ATP"/>
    <property type="match status" value="1"/>
</dbReference>
<dbReference type="Gene3D" id="3.30.590.10">
    <property type="entry name" value="Glutamine synthetase/guanido kinase, catalytic domain"/>
    <property type="match status" value="1"/>
</dbReference>
<evidence type="ECO:0000256" key="2">
    <source>
        <dbReference type="ARBA" id="ARBA00003117"/>
    </source>
</evidence>
<comment type="similarity">
    <text evidence="3 11 12">Belongs to the glutamine synthetase family.</text>
</comment>
<dbReference type="InterPro" id="IPR027303">
    <property type="entry name" value="Gln_synth_gly_rich_site"/>
</dbReference>
<evidence type="ECO:0000259" key="14">
    <source>
        <dbReference type="PROSITE" id="PS51986"/>
    </source>
</evidence>
<dbReference type="PROSITE" id="PS51987">
    <property type="entry name" value="GS_CATALYTIC"/>
    <property type="match status" value="1"/>
</dbReference>
<keyword evidence="5 13" id="KW-0436">Ligase</keyword>
<comment type="function">
    <text evidence="2">Catalyzes the ATP-dependent biosynthesis of glutamine from glutamate and ammonia.</text>
</comment>
<dbReference type="EC" id="6.3.1.2" evidence="4 13"/>
<comment type="subunit">
    <text evidence="9">Homooctamer and homotetramer.</text>
</comment>
<feature type="domain" description="GS catalytic" evidence="15">
    <location>
        <begin position="93"/>
        <end position="357"/>
    </location>
</feature>
<dbReference type="Proteomes" id="UP000824280">
    <property type="component" value="Chromosome"/>
</dbReference>
<protein>
    <recommendedName>
        <fullName evidence="4 13">Glutamine synthetase</fullName>
        <ecNumber evidence="4 13">6.3.1.2</ecNumber>
    </recommendedName>
</protein>
<evidence type="ECO:0000259" key="15">
    <source>
        <dbReference type="PROSITE" id="PS51987"/>
    </source>
</evidence>
<dbReference type="PANTHER" id="PTHR20852:SF57">
    <property type="entry name" value="GLUTAMINE SYNTHETASE 2 CYTOPLASMIC"/>
    <property type="match status" value="1"/>
</dbReference>
<dbReference type="RefSeq" id="WP_221423209.1">
    <property type="nucleotide sequence ID" value="NZ_CP081297.1"/>
</dbReference>
<feature type="domain" description="GS beta-grasp" evidence="14">
    <location>
        <begin position="2"/>
        <end position="86"/>
    </location>
</feature>
<keyword evidence="17" id="KW-1185">Reference proteome</keyword>
<dbReference type="EMBL" id="CP081297">
    <property type="protein sequence ID" value="QZD87672.1"/>
    <property type="molecule type" value="Genomic_DNA"/>
</dbReference>
<keyword evidence="7 13" id="KW-0067">ATP-binding</keyword>
<dbReference type="PANTHER" id="PTHR20852">
    <property type="entry name" value="GLUTAMINE SYNTHETASE"/>
    <property type="match status" value="1"/>
</dbReference>
<dbReference type="PROSITE" id="PS00180">
    <property type="entry name" value="GLNA_1"/>
    <property type="match status" value="1"/>
</dbReference>
<dbReference type="SMART" id="SM01230">
    <property type="entry name" value="Gln-synt_C"/>
    <property type="match status" value="1"/>
</dbReference>
<evidence type="ECO:0000256" key="4">
    <source>
        <dbReference type="ARBA" id="ARBA00012937"/>
    </source>
</evidence>